<keyword evidence="4 8" id="KW-0812">Transmembrane</keyword>
<dbReference type="Gene3D" id="1.50.40.10">
    <property type="entry name" value="Mitochondrial carrier domain"/>
    <property type="match status" value="1"/>
</dbReference>
<evidence type="ECO:0000256" key="11">
    <source>
        <dbReference type="SAM" id="Phobius"/>
    </source>
</evidence>
<evidence type="ECO:0000256" key="8">
    <source>
        <dbReference type="PROSITE-ProRule" id="PRU00282"/>
    </source>
</evidence>
<evidence type="ECO:0000256" key="5">
    <source>
        <dbReference type="ARBA" id="ARBA00022737"/>
    </source>
</evidence>
<reference evidence="12 13" key="1">
    <citation type="journal article" date="2013" name="PLoS ONE">
        <title>Predicting the Proteins of Angomonas deanei, Strigomonas culicis and Their Respective Endosymbionts Reveals New Aspects of the Trypanosomatidae Family.</title>
        <authorList>
            <person name="Motta M.C."/>
            <person name="Martins A.C."/>
            <person name="de Souza S.S."/>
            <person name="Catta-Preta C.M."/>
            <person name="Silva R."/>
            <person name="Klein C.C."/>
            <person name="de Almeida L.G."/>
            <person name="de Lima Cunha O."/>
            <person name="Ciapina L.P."/>
            <person name="Brocchi M."/>
            <person name="Colabardini A.C."/>
            <person name="de Araujo Lima B."/>
            <person name="Machado C.R."/>
            <person name="de Almeida Soares C.M."/>
            <person name="Probst C.M."/>
            <person name="de Menezes C.B."/>
            <person name="Thompson C.E."/>
            <person name="Bartholomeu D.C."/>
            <person name="Gradia D.F."/>
            <person name="Pavoni D.P."/>
            <person name="Grisard E.C."/>
            <person name="Fantinatti-Garboggini F."/>
            <person name="Marchini F.K."/>
            <person name="Rodrigues-Luiz G.F."/>
            <person name="Wagner G."/>
            <person name="Goldman G.H."/>
            <person name="Fietto J.L."/>
            <person name="Elias M.C."/>
            <person name="Goldman M.H."/>
            <person name="Sagot M.F."/>
            <person name="Pereira M."/>
            <person name="Stoco P.H."/>
            <person name="de Mendonca-Neto R.P."/>
            <person name="Teixeira S.M."/>
            <person name="Maciel T.E."/>
            <person name="de Oliveira Mendes T.A."/>
            <person name="Urmenyi T.P."/>
            <person name="de Souza W."/>
            <person name="Schenkman S."/>
            <person name="de Vasconcelos A.T."/>
        </authorList>
    </citation>
    <scope>NUCLEOTIDE SEQUENCE [LARGE SCALE GENOMIC DNA]</scope>
</reference>
<feature type="repeat" description="Solcar" evidence="8">
    <location>
        <begin position="113"/>
        <end position="196"/>
    </location>
</feature>
<organism evidence="12 13">
    <name type="scientific">Strigomonas culicis</name>
    <dbReference type="NCBI Taxonomy" id="28005"/>
    <lineage>
        <taxon>Eukaryota</taxon>
        <taxon>Discoba</taxon>
        <taxon>Euglenozoa</taxon>
        <taxon>Kinetoplastea</taxon>
        <taxon>Metakinetoplastina</taxon>
        <taxon>Trypanosomatida</taxon>
        <taxon>Trypanosomatidae</taxon>
        <taxon>Strigomonadinae</taxon>
        <taxon>Strigomonas</taxon>
    </lineage>
</organism>
<dbReference type="PROSITE" id="PS51257">
    <property type="entry name" value="PROKAR_LIPOPROTEIN"/>
    <property type="match status" value="1"/>
</dbReference>
<dbReference type="InterPro" id="IPR018108">
    <property type="entry name" value="MCP_transmembrane"/>
</dbReference>
<comment type="similarity">
    <text evidence="2 9">Belongs to the mitochondrial carrier (TC 2.A.29) family.</text>
</comment>
<dbReference type="Pfam" id="PF00153">
    <property type="entry name" value="Mito_carr"/>
    <property type="match status" value="3"/>
</dbReference>
<dbReference type="InterPro" id="IPR050391">
    <property type="entry name" value="Mito_Metabolite_Transporter"/>
</dbReference>
<proteinExistence type="inferred from homology"/>
<gene>
    <name evidence="12" type="ORF">STCU_03825</name>
</gene>
<sequence length="333" mass="36042">MSTEKKSAPAPAVQLPVWQTMGIACGSGMFAWCFAHPFEMWKNTTMMAPPGTSQVDCFRRTASKGFFTGLSSGIARQVVYSTARLGCYPIFRDSLLTAKVQMGYAESADPKHATLLDRAIAGGSAGAFASCLSSPVEVCLVLQTTGETKMSILGAAKSVLRSNGIAGFWRGLGPLTARAALVGVSQVAVHDQVLTKLRLRNKQRAAPLNDNLVINIASIITAFIYSMVTMPVEVARVRMSAEAKAPKGVEKKYHNAVQCVARVIREEGAKAIFTSYVPYFGRCGSHTVVCFFAIEYAHPRARERRAAPPTNSKVKGKKERNKERGIEGHHDAK</sequence>
<dbReference type="AlphaFoldDB" id="S9UPR0"/>
<evidence type="ECO:0000256" key="2">
    <source>
        <dbReference type="ARBA" id="ARBA00006375"/>
    </source>
</evidence>
<feature type="compositionally biased region" description="Basic and acidic residues" evidence="10">
    <location>
        <begin position="320"/>
        <end position="333"/>
    </location>
</feature>
<accession>S9UPR0</accession>
<evidence type="ECO:0000256" key="4">
    <source>
        <dbReference type="ARBA" id="ARBA00022692"/>
    </source>
</evidence>
<keyword evidence="5" id="KW-0677">Repeat</keyword>
<comment type="subcellular location">
    <subcellularLocation>
        <location evidence="1">Membrane</location>
        <topology evidence="1">Multi-pass membrane protein</topology>
    </subcellularLocation>
</comment>
<evidence type="ECO:0000256" key="6">
    <source>
        <dbReference type="ARBA" id="ARBA00022989"/>
    </source>
</evidence>
<evidence type="ECO:0000313" key="13">
    <source>
        <dbReference type="Proteomes" id="UP000015354"/>
    </source>
</evidence>
<evidence type="ECO:0000256" key="9">
    <source>
        <dbReference type="RuleBase" id="RU000488"/>
    </source>
</evidence>
<name>S9UPR0_9TRYP</name>
<keyword evidence="7 8" id="KW-0472">Membrane</keyword>
<dbReference type="Proteomes" id="UP000015354">
    <property type="component" value="Unassembled WGS sequence"/>
</dbReference>
<keyword evidence="3 9" id="KW-0813">Transport</keyword>
<dbReference type="PANTHER" id="PTHR45618">
    <property type="entry name" value="MITOCHONDRIAL DICARBOXYLATE CARRIER-RELATED"/>
    <property type="match status" value="1"/>
</dbReference>
<protein>
    <submittedName>
        <fullName evidence="12">Solute carrier family 25 (Mitochondrial oxoglutarate transporter), member 11</fullName>
    </submittedName>
</protein>
<dbReference type="GO" id="GO:0016020">
    <property type="term" value="C:membrane"/>
    <property type="evidence" value="ECO:0007669"/>
    <property type="project" value="UniProtKB-SubCell"/>
</dbReference>
<evidence type="ECO:0000256" key="1">
    <source>
        <dbReference type="ARBA" id="ARBA00004141"/>
    </source>
</evidence>
<feature type="region of interest" description="Disordered" evidence="10">
    <location>
        <begin position="302"/>
        <end position="333"/>
    </location>
</feature>
<dbReference type="EMBL" id="ATMH01003825">
    <property type="protein sequence ID" value="EPY30878.1"/>
    <property type="molecule type" value="Genomic_DNA"/>
</dbReference>
<feature type="repeat" description="Solcar" evidence="8">
    <location>
        <begin position="209"/>
        <end position="300"/>
    </location>
</feature>
<evidence type="ECO:0000256" key="10">
    <source>
        <dbReference type="SAM" id="MobiDB-lite"/>
    </source>
</evidence>
<feature type="transmembrane region" description="Helical" evidence="11">
    <location>
        <begin position="212"/>
        <end position="232"/>
    </location>
</feature>
<dbReference type="SUPFAM" id="SSF103506">
    <property type="entry name" value="Mitochondrial carrier"/>
    <property type="match status" value="1"/>
</dbReference>
<keyword evidence="13" id="KW-1185">Reference proteome</keyword>
<evidence type="ECO:0000256" key="3">
    <source>
        <dbReference type="ARBA" id="ARBA00022448"/>
    </source>
</evidence>
<evidence type="ECO:0000256" key="7">
    <source>
        <dbReference type="ARBA" id="ARBA00023136"/>
    </source>
</evidence>
<comment type="caution">
    <text evidence="12">The sequence shown here is derived from an EMBL/GenBank/DDBJ whole genome shotgun (WGS) entry which is preliminary data.</text>
</comment>
<evidence type="ECO:0000313" key="12">
    <source>
        <dbReference type="EMBL" id="EPY30878.1"/>
    </source>
</evidence>
<dbReference type="InterPro" id="IPR023395">
    <property type="entry name" value="MCP_dom_sf"/>
</dbReference>
<keyword evidence="6 11" id="KW-1133">Transmembrane helix</keyword>
<dbReference type="OrthoDB" id="756301at2759"/>
<dbReference type="PROSITE" id="PS50920">
    <property type="entry name" value="SOLCAR"/>
    <property type="match status" value="2"/>
</dbReference>